<dbReference type="SUPFAM" id="SSF69593">
    <property type="entry name" value="Glycerol-3-phosphate (1)-acyltransferase"/>
    <property type="match status" value="1"/>
</dbReference>
<evidence type="ECO:0000256" key="4">
    <source>
        <dbReference type="SAM" id="Phobius"/>
    </source>
</evidence>
<keyword evidence="4" id="KW-1133">Transmembrane helix</keyword>
<gene>
    <name evidence="6" type="ORF">sS8_1294</name>
</gene>
<evidence type="ECO:0000256" key="3">
    <source>
        <dbReference type="ARBA" id="ARBA00023315"/>
    </source>
</evidence>
<proteinExistence type="predicted"/>
<dbReference type="KEGG" id="mmai:sS8_1294"/>
<evidence type="ECO:0000256" key="2">
    <source>
        <dbReference type="ARBA" id="ARBA00022679"/>
    </source>
</evidence>
<feature type="transmembrane region" description="Helical" evidence="4">
    <location>
        <begin position="12"/>
        <end position="34"/>
    </location>
</feature>
<dbReference type="Pfam" id="PF01553">
    <property type="entry name" value="Acyltransferase"/>
    <property type="match status" value="1"/>
</dbReference>
<keyword evidence="4" id="KW-0472">Membrane</keyword>
<keyword evidence="7" id="KW-1185">Reference proteome</keyword>
<evidence type="ECO:0000256" key="1">
    <source>
        <dbReference type="ARBA" id="ARBA00005189"/>
    </source>
</evidence>
<keyword evidence="4" id="KW-0812">Transmembrane</keyword>
<dbReference type="GO" id="GO:0003841">
    <property type="term" value="F:1-acylglycerol-3-phosphate O-acyltransferase activity"/>
    <property type="evidence" value="ECO:0007669"/>
    <property type="project" value="TreeGrafter"/>
</dbReference>
<evidence type="ECO:0000313" key="7">
    <source>
        <dbReference type="Proteomes" id="UP000266313"/>
    </source>
</evidence>
<reference evidence="6 7" key="1">
    <citation type="submission" date="2016-12" db="EMBL/GenBank/DDBJ databases">
        <title>Genome sequencing of Methylocaldum marinum.</title>
        <authorList>
            <person name="Takeuchi M."/>
            <person name="Kamagata Y."/>
            <person name="Hiraoka S."/>
            <person name="Oshima K."/>
            <person name="Hattori M."/>
            <person name="Iwasaki W."/>
        </authorList>
    </citation>
    <scope>NUCLEOTIDE SEQUENCE [LARGE SCALE GENOMIC DNA]</scope>
    <source>
        <strain evidence="6 7">S8</strain>
    </source>
</reference>
<protein>
    <submittedName>
        <fullName evidence="6">1-acyl-sn-glycerol-3-phosphate acyltransferase</fullName>
    </submittedName>
</protein>
<evidence type="ECO:0000313" key="6">
    <source>
        <dbReference type="EMBL" id="BBA33254.1"/>
    </source>
</evidence>
<dbReference type="EMBL" id="AP017928">
    <property type="protein sequence ID" value="BBA33254.1"/>
    <property type="molecule type" value="Genomic_DNA"/>
</dbReference>
<accession>A0A250KNX5</accession>
<dbReference type="PANTHER" id="PTHR10434:SF40">
    <property type="entry name" value="1-ACYL-SN-GLYCEROL-3-PHOSPHATE ACYLTRANSFERASE"/>
    <property type="match status" value="1"/>
</dbReference>
<keyword evidence="3 6" id="KW-0012">Acyltransferase</keyword>
<dbReference type="PANTHER" id="PTHR10434">
    <property type="entry name" value="1-ACYL-SN-GLYCEROL-3-PHOSPHATE ACYLTRANSFERASE"/>
    <property type="match status" value="1"/>
</dbReference>
<evidence type="ECO:0000259" key="5">
    <source>
        <dbReference type="SMART" id="SM00563"/>
    </source>
</evidence>
<dbReference type="CDD" id="cd07989">
    <property type="entry name" value="LPLAT_AGPAT-like"/>
    <property type="match status" value="1"/>
</dbReference>
<sequence length="256" mass="28267">MSICVSLRSTIYFLGQVISTLLLGPVLIAAYPLGFETRYAIANRWVRFNLWLLETVCGLKYEVHGLENIPAQKSGVILCKHQSAWETLALQALFPPLVFILKRELLRIPVWGWAMATLEPIAINRQAKAAAMKQILRDGEKRLKDGRWVVIFPEGTRVAPGQKGRYGTSGGILAHRTGCPVVPVAHNAGEYWARQAFLKFPGVIQVRIGPPIDATALSSAEINQRAEQWIEDQMSTISGCGPYAGPLPPNDVPNLM</sequence>
<comment type="pathway">
    <text evidence="1">Lipid metabolism.</text>
</comment>
<dbReference type="AlphaFoldDB" id="A0A250KNX5"/>
<name>A0A250KNX5_9GAMM</name>
<feature type="domain" description="Phospholipid/glycerol acyltransferase" evidence="5">
    <location>
        <begin position="75"/>
        <end position="189"/>
    </location>
</feature>
<dbReference type="SMART" id="SM00563">
    <property type="entry name" value="PlsC"/>
    <property type="match status" value="1"/>
</dbReference>
<keyword evidence="2 6" id="KW-0808">Transferase</keyword>
<dbReference type="Proteomes" id="UP000266313">
    <property type="component" value="Chromosome"/>
</dbReference>
<organism evidence="6 7">
    <name type="scientific">Methylocaldum marinum</name>
    <dbReference type="NCBI Taxonomy" id="1432792"/>
    <lineage>
        <taxon>Bacteria</taxon>
        <taxon>Pseudomonadati</taxon>
        <taxon>Pseudomonadota</taxon>
        <taxon>Gammaproteobacteria</taxon>
        <taxon>Methylococcales</taxon>
        <taxon>Methylococcaceae</taxon>
        <taxon>Methylocaldum</taxon>
    </lineage>
</organism>
<dbReference type="InterPro" id="IPR002123">
    <property type="entry name" value="Plipid/glycerol_acylTrfase"/>
</dbReference>
<dbReference type="GO" id="GO:0006654">
    <property type="term" value="P:phosphatidic acid biosynthetic process"/>
    <property type="evidence" value="ECO:0007669"/>
    <property type="project" value="TreeGrafter"/>
</dbReference>